<dbReference type="EMBL" id="CDHK01000024">
    <property type="protein sequence ID" value="CEJ62821.1"/>
    <property type="molecule type" value="Genomic_DNA"/>
</dbReference>
<sequence length="195" mass="21864">MGFADLQPILQSLLESVALFNAAVRGGFKEAASSQVDLPDDKLATIQRVISFLYNQDYNEISTFDIQDAKDAIAEVVKPCSTAQNNFEVFLAADKFDIPSLKRLAKSRLISWIEKNPEKLSQIVRDIWVNIPPLETELQSAIINAISCHADTFLKHDEGIKILSDLPELTIAVLKETVDENTRLKLQPRKIRAGW</sequence>
<name>A0A0F7U3G7_PENBI</name>
<evidence type="ECO:0000313" key="2">
    <source>
        <dbReference type="Proteomes" id="UP000042958"/>
    </source>
</evidence>
<dbReference type="STRING" id="104259.A0A0F7U3G7"/>
<dbReference type="SUPFAM" id="SSF54695">
    <property type="entry name" value="POZ domain"/>
    <property type="match status" value="1"/>
</dbReference>
<gene>
    <name evidence="1" type="ORF">PMG11_11307</name>
</gene>
<evidence type="ECO:0000313" key="1">
    <source>
        <dbReference type="EMBL" id="CEJ62821.1"/>
    </source>
</evidence>
<dbReference type="AlphaFoldDB" id="A0A0F7U3G7"/>
<reference evidence="2" key="1">
    <citation type="journal article" date="2015" name="Genome Announc.">
        <title>Draft genome sequence of the fungus Penicillium brasilianum MG11.</title>
        <authorList>
            <person name="Horn F."/>
            <person name="Linde J."/>
            <person name="Mattern D.J."/>
            <person name="Walther G."/>
            <person name="Guthke R."/>
            <person name="Brakhage A.A."/>
            <person name="Valiante V."/>
        </authorList>
    </citation>
    <scope>NUCLEOTIDE SEQUENCE [LARGE SCALE GENOMIC DNA]</scope>
    <source>
        <strain evidence="2">MG11</strain>
    </source>
</reference>
<proteinExistence type="predicted"/>
<dbReference type="OrthoDB" id="6359816at2759"/>
<dbReference type="PANTHER" id="PTHR47843">
    <property type="entry name" value="BTB DOMAIN-CONTAINING PROTEIN-RELATED"/>
    <property type="match status" value="1"/>
</dbReference>
<dbReference type="InterPro" id="IPR011333">
    <property type="entry name" value="SKP1/BTB/POZ_sf"/>
</dbReference>
<accession>A0A0F7U3G7</accession>
<dbReference type="Gene3D" id="3.30.710.10">
    <property type="entry name" value="Potassium Channel Kv1.1, Chain A"/>
    <property type="match status" value="1"/>
</dbReference>
<dbReference type="Proteomes" id="UP000042958">
    <property type="component" value="Unassembled WGS sequence"/>
</dbReference>
<keyword evidence="2" id="KW-1185">Reference proteome</keyword>
<protein>
    <recommendedName>
        <fullName evidence="3">BTB domain-containing protein</fullName>
    </recommendedName>
</protein>
<evidence type="ECO:0008006" key="3">
    <source>
        <dbReference type="Google" id="ProtNLM"/>
    </source>
</evidence>
<organism evidence="1 2">
    <name type="scientific">Penicillium brasilianum</name>
    <dbReference type="NCBI Taxonomy" id="104259"/>
    <lineage>
        <taxon>Eukaryota</taxon>
        <taxon>Fungi</taxon>
        <taxon>Dikarya</taxon>
        <taxon>Ascomycota</taxon>
        <taxon>Pezizomycotina</taxon>
        <taxon>Eurotiomycetes</taxon>
        <taxon>Eurotiomycetidae</taxon>
        <taxon>Eurotiales</taxon>
        <taxon>Aspergillaceae</taxon>
        <taxon>Penicillium</taxon>
    </lineage>
</organism>